<evidence type="ECO:0000259" key="4">
    <source>
        <dbReference type="Pfam" id="PF01648"/>
    </source>
</evidence>
<feature type="binding site" evidence="3">
    <location>
        <position position="106"/>
    </location>
    <ligand>
        <name>Mg(2+)</name>
        <dbReference type="ChEBI" id="CHEBI:18420"/>
    </ligand>
</feature>
<sequence length="221" mass="23909">MVGSLLPTPIITAETFTDPPLPAPLFPAEEKLITGAAAGRRREFGTCRACARQALERLGIPPVAILRDPHGAPLWPSGVVGSLTHCAGYRAAAVARAADVAALGIDAEPHAPLRHSTVLERVTIPEERKQLAALSACRPDIRWDRLLFAVKESIYKAWYPLTEVVLDFDDSVVAIHPHSGTFKARMLGRNPIVNGVRLSTFHGRWLIAEGLVVTAAALRRP</sequence>
<protein>
    <submittedName>
        <fullName evidence="6">4'-phosphopantetheinyl transferase superfamily protein</fullName>
    </submittedName>
</protein>
<feature type="binding site" evidence="2">
    <location>
        <position position="152"/>
    </location>
    <ligand>
        <name>CoA</name>
        <dbReference type="ChEBI" id="CHEBI:57287"/>
    </ligand>
</feature>
<dbReference type="Pfam" id="PF01648">
    <property type="entry name" value="ACPS"/>
    <property type="match status" value="1"/>
</dbReference>
<feature type="domain" description="4'-phosphopantetheinyl transferase" evidence="4">
    <location>
        <begin position="103"/>
        <end position="189"/>
    </location>
</feature>
<dbReference type="InterPro" id="IPR041354">
    <property type="entry name" value="4PPT_N"/>
</dbReference>
<dbReference type="InterPro" id="IPR003542">
    <property type="entry name" value="Enbac_synth_compD-like"/>
</dbReference>
<feature type="binding site" evidence="2">
    <location>
        <begin position="84"/>
        <end position="85"/>
    </location>
    <ligand>
        <name>CoA</name>
        <dbReference type="ChEBI" id="CHEBI:57287"/>
    </ligand>
</feature>
<dbReference type="GO" id="GO:0009366">
    <property type="term" value="C:enterobactin synthetase complex"/>
    <property type="evidence" value="ECO:0007669"/>
    <property type="project" value="InterPro"/>
</dbReference>
<dbReference type="GO" id="GO:0000287">
    <property type="term" value="F:magnesium ion binding"/>
    <property type="evidence" value="ECO:0007669"/>
    <property type="project" value="InterPro"/>
</dbReference>
<keyword evidence="3" id="KW-0479">Metal-binding</keyword>
<reference evidence="6 7" key="1">
    <citation type="submission" date="2019-05" db="EMBL/GenBank/DDBJ databases">
        <title>Streptomyces sp. NEAU-C151, a novel actinomycete isolated from soil.</title>
        <authorList>
            <person name="Han L."/>
            <person name="Jiang H."/>
        </authorList>
    </citation>
    <scope>NUCLEOTIDE SEQUENCE [LARGE SCALE GENOMIC DNA]</scope>
    <source>
        <strain evidence="6 7">NEAU-C151</strain>
    </source>
</reference>
<feature type="binding site" evidence="2">
    <location>
        <position position="106"/>
    </location>
    <ligand>
        <name>CoA</name>
        <dbReference type="ChEBI" id="CHEBI:57287"/>
    </ligand>
</feature>
<dbReference type="GO" id="GO:0008897">
    <property type="term" value="F:holo-[acyl-carrier-protein] synthase activity"/>
    <property type="evidence" value="ECO:0007669"/>
    <property type="project" value="InterPro"/>
</dbReference>
<evidence type="ECO:0000256" key="2">
    <source>
        <dbReference type="PIRSR" id="PIRSR603542-1"/>
    </source>
</evidence>
<feature type="binding site" evidence="2">
    <location>
        <position position="166"/>
    </location>
    <ligand>
        <name>CoA</name>
        <dbReference type="ChEBI" id="CHEBI:57287"/>
    </ligand>
</feature>
<feature type="binding site" evidence="2">
    <location>
        <position position="40"/>
    </location>
    <ligand>
        <name>CoA</name>
        <dbReference type="ChEBI" id="CHEBI:57287"/>
    </ligand>
</feature>
<evidence type="ECO:0000256" key="3">
    <source>
        <dbReference type="PIRSR" id="PIRSR603542-2"/>
    </source>
</evidence>
<comment type="cofactor">
    <cofactor evidence="3">
        <name>Mg(2+)</name>
        <dbReference type="ChEBI" id="CHEBI:18420"/>
    </cofactor>
</comment>
<proteinExistence type="predicted"/>
<keyword evidence="7" id="KW-1185">Reference proteome</keyword>
<dbReference type="Gene3D" id="3.90.470.20">
    <property type="entry name" value="4'-phosphopantetheinyl transferase domain"/>
    <property type="match status" value="1"/>
</dbReference>
<dbReference type="EMBL" id="VBZC01000004">
    <property type="protein sequence ID" value="TLS47429.1"/>
    <property type="molecule type" value="Genomic_DNA"/>
</dbReference>
<dbReference type="PANTHER" id="PTHR38096:SF1">
    <property type="entry name" value="ENTEROBACTIN SYNTHASE COMPONENT D"/>
    <property type="match status" value="1"/>
</dbReference>
<feature type="binding site" evidence="2">
    <location>
        <position position="48"/>
    </location>
    <ligand>
        <name>CoA</name>
        <dbReference type="ChEBI" id="CHEBI:57287"/>
    </ligand>
</feature>
<accession>A0A5R9FXI8</accession>
<feature type="binding site" evidence="2">
    <location>
        <position position="156"/>
    </location>
    <ligand>
        <name>CoA</name>
        <dbReference type="ChEBI" id="CHEBI:57287"/>
    </ligand>
</feature>
<dbReference type="InterPro" id="IPR008278">
    <property type="entry name" value="4-PPantetheinyl_Trfase_dom"/>
</dbReference>
<dbReference type="GO" id="GO:0009239">
    <property type="term" value="P:enterobactin biosynthetic process"/>
    <property type="evidence" value="ECO:0007669"/>
    <property type="project" value="InterPro"/>
</dbReference>
<gene>
    <name evidence="6" type="ORF">FE633_04725</name>
</gene>
<feature type="binding site" evidence="3">
    <location>
        <position position="107"/>
    </location>
    <ligand>
        <name>Mg(2+)</name>
        <dbReference type="ChEBI" id="CHEBI:18420"/>
    </ligand>
</feature>
<evidence type="ECO:0000256" key="1">
    <source>
        <dbReference type="ARBA" id="ARBA00022679"/>
    </source>
</evidence>
<dbReference type="AlphaFoldDB" id="A0A5R9FXI8"/>
<dbReference type="GO" id="GO:0005886">
    <property type="term" value="C:plasma membrane"/>
    <property type="evidence" value="ECO:0007669"/>
    <property type="project" value="TreeGrafter"/>
</dbReference>
<keyword evidence="3" id="KW-0460">Magnesium</keyword>
<comment type="caution">
    <text evidence="6">The sequence shown here is derived from an EMBL/GenBank/DDBJ whole genome shotgun (WGS) entry which is preliminary data.</text>
</comment>
<dbReference type="Proteomes" id="UP000305906">
    <property type="component" value="Unassembled WGS sequence"/>
</dbReference>
<evidence type="ECO:0000313" key="7">
    <source>
        <dbReference type="Proteomes" id="UP000305906"/>
    </source>
</evidence>
<feature type="domain" description="4'-phosphopantetheinyl transferase N-terminal" evidence="5">
    <location>
        <begin position="28"/>
        <end position="95"/>
    </location>
</feature>
<feature type="binding site" evidence="3">
    <location>
        <position position="108"/>
    </location>
    <ligand>
        <name>Mg(2+)</name>
        <dbReference type="ChEBI" id="CHEBI:18420"/>
    </ligand>
</feature>
<dbReference type="PANTHER" id="PTHR38096">
    <property type="entry name" value="ENTEROBACTIN SYNTHASE COMPONENT D"/>
    <property type="match status" value="1"/>
</dbReference>
<evidence type="ECO:0000313" key="6">
    <source>
        <dbReference type="EMBL" id="TLS47429.1"/>
    </source>
</evidence>
<dbReference type="InterPro" id="IPR037143">
    <property type="entry name" value="4-PPantetheinyl_Trfase_dom_sf"/>
</dbReference>
<organism evidence="6 7">
    <name type="scientific">Streptomyces montanus</name>
    <dbReference type="NCBI Taxonomy" id="2580423"/>
    <lineage>
        <taxon>Bacteria</taxon>
        <taxon>Bacillati</taxon>
        <taxon>Actinomycetota</taxon>
        <taxon>Actinomycetes</taxon>
        <taxon>Kitasatosporales</taxon>
        <taxon>Streptomycetaceae</taxon>
        <taxon>Streptomyces</taxon>
    </lineage>
</organism>
<evidence type="ECO:0000259" key="5">
    <source>
        <dbReference type="Pfam" id="PF17837"/>
    </source>
</evidence>
<keyword evidence="1 6" id="KW-0808">Transferase</keyword>
<dbReference type="PRINTS" id="PR01399">
    <property type="entry name" value="ENTSNTHTASED"/>
</dbReference>
<dbReference type="Pfam" id="PF17837">
    <property type="entry name" value="4PPT_N"/>
    <property type="match status" value="1"/>
</dbReference>
<name>A0A5R9FXI8_9ACTN</name>
<dbReference type="SUPFAM" id="SSF56214">
    <property type="entry name" value="4'-phosphopantetheinyl transferase"/>
    <property type="match status" value="1"/>
</dbReference>